<proteinExistence type="predicted"/>
<feature type="domain" description="Tyr recombinase" evidence="2">
    <location>
        <begin position="22"/>
        <end position="117"/>
    </location>
</feature>
<keyword evidence="1" id="KW-0233">DNA recombination</keyword>
<name>A0A645I9B5_9ZZZZ</name>
<dbReference type="Gene3D" id="1.10.443.10">
    <property type="entry name" value="Intergrase catalytic core"/>
    <property type="match status" value="1"/>
</dbReference>
<evidence type="ECO:0000256" key="1">
    <source>
        <dbReference type="ARBA" id="ARBA00023172"/>
    </source>
</evidence>
<accession>A0A645I9B5</accession>
<dbReference type="Pfam" id="PF00589">
    <property type="entry name" value="Phage_integrase"/>
    <property type="match status" value="1"/>
</dbReference>
<evidence type="ECO:0000313" key="3">
    <source>
        <dbReference type="EMBL" id="MPN47690.1"/>
    </source>
</evidence>
<organism evidence="3">
    <name type="scientific">bioreactor metagenome</name>
    <dbReference type="NCBI Taxonomy" id="1076179"/>
    <lineage>
        <taxon>unclassified sequences</taxon>
        <taxon>metagenomes</taxon>
        <taxon>ecological metagenomes</taxon>
    </lineage>
</organism>
<dbReference type="GO" id="GO:0006310">
    <property type="term" value="P:DNA recombination"/>
    <property type="evidence" value="ECO:0007669"/>
    <property type="project" value="UniProtKB-KW"/>
</dbReference>
<dbReference type="PROSITE" id="PS51898">
    <property type="entry name" value="TYR_RECOMBINASE"/>
    <property type="match status" value="1"/>
</dbReference>
<dbReference type="InterPro" id="IPR013762">
    <property type="entry name" value="Integrase-like_cat_sf"/>
</dbReference>
<dbReference type="GO" id="GO:0003677">
    <property type="term" value="F:DNA binding"/>
    <property type="evidence" value="ECO:0007669"/>
    <property type="project" value="InterPro"/>
</dbReference>
<dbReference type="InterPro" id="IPR002104">
    <property type="entry name" value="Integrase_catalytic"/>
</dbReference>
<evidence type="ECO:0000259" key="2">
    <source>
        <dbReference type="PROSITE" id="PS51898"/>
    </source>
</evidence>
<dbReference type="SUPFAM" id="SSF56349">
    <property type="entry name" value="DNA breaking-rejoining enzymes"/>
    <property type="match status" value="1"/>
</dbReference>
<dbReference type="GO" id="GO:0015074">
    <property type="term" value="P:DNA integration"/>
    <property type="evidence" value="ECO:0007669"/>
    <property type="project" value="InterPro"/>
</dbReference>
<dbReference type="InterPro" id="IPR011010">
    <property type="entry name" value="DNA_brk_join_enz"/>
</dbReference>
<protein>
    <submittedName>
        <fullName evidence="3">Tyrosine recombinase XerD</fullName>
    </submittedName>
</protein>
<comment type="caution">
    <text evidence="3">The sequence shown here is derived from an EMBL/GenBank/DDBJ whole genome shotgun (WGS) entry which is preliminary data.</text>
</comment>
<sequence length="117" mass="13266">MGDHQRGPLHLFDDRGHGKRFSGPRYAQQHLVGQAFLNAFSAHAKDPLTLRNRCILETMYACGLRVSETASLKISSLNFDENIIRAFGKGSKERIVPMGRTAVSLLKRYWKPCGRFF</sequence>
<dbReference type="EMBL" id="VSSQ01109366">
    <property type="protein sequence ID" value="MPN47690.1"/>
    <property type="molecule type" value="Genomic_DNA"/>
</dbReference>
<dbReference type="AlphaFoldDB" id="A0A645I9B5"/>
<gene>
    <name evidence="3" type="primary">xerD_121</name>
    <name evidence="3" type="ORF">SDC9_195294</name>
</gene>
<reference evidence="3" key="1">
    <citation type="submission" date="2019-08" db="EMBL/GenBank/DDBJ databases">
        <authorList>
            <person name="Kucharzyk K."/>
            <person name="Murdoch R.W."/>
            <person name="Higgins S."/>
            <person name="Loffler F."/>
        </authorList>
    </citation>
    <scope>NUCLEOTIDE SEQUENCE</scope>
</reference>